<sequence length="324" mass="35337">MHHGEIVCLLGPSGCGKTTTLRMVAGFVEPTSGMVLISGNDVTVAPPYRRDTGMVFQSYGLFPHMTVEQNIAFGLDNRKMDKTAKRQRVDEMLNLTELAALRQRYPKELSGGQQQRVALARALAVRPAVLLLDEPFSNLDAQLRLRLREEMHALIKRVNITTLFVTHDQEEALAIADKIVVMSKGAVEQTGTPSEIYDEPKTRFVAEFIGACNVVPAKADSSGHLVLDAELRLPFDAPAGESIAVVRPEAIKLATGQDKEPVFKATVVSSSYLGYAYRTVIRIGSINLLMDGRFPSEISPAPGASLSVTIDPRRVKILTPGGKQ</sequence>
<evidence type="ECO:0000313" key="2">
    <source>
        <dbReference type="Proteomes" id="UP001061991"/>
    </source>
</evidence>
<keyword evidence="1" id="KW-0614">Plasmid</keyword>
<accession>A0ACD4CVG5</accession>
<evidence type="ECO:0000313" key="1">
    <source>
        <dbReference type="EMBL" id="UXN57579.1"/>
    </source>
</evidence>
<gene>
    <name evidence="1" type="ORF">N8E88_04470</name>
</gene>
<keyword evidence="1" id="KW-0067">ATP-binding</keyword>
<keyword evidence="2" id="KW-1185">Reference proteome</keyword>
<protein>
    <submittedName>
        <fullName evidence="1">ABC transporter ATP-binding protein</fullName>
    </submittedName>
</protein>
<geneLocation type="plasmid" evidence="1 2">
    <name>p_unnamed3</name>
</geneLocation>
<name>A0ACD4CVG5_9HYPH</name>
<reference evidence="1" key="1">
    <citation type="submission" date="2022-09" db="EMBL/GenBank/DDBJ databases">
        <title>Interaction between co-microsymbionts with complementary sets of symbiotic genes in legume-rhizobium systems.</title>
        <authorList>
            <person name="Safronova V."/>
            <person name="Sazanova A."/>
            <person name="Afonin A."/>
            <person name="Chirak E."/>
        </authorList>
    </citation>
    <scope>NUCLEOTIDE SEQUENCE</scope>
    <source>
        <strain evidence="1">A18/3m</strain>
    </source>
</reference>
<proteinExistence type="predicted"/>
<keyword evidence="1" id="KW-0547">Nucleotide-binding</keyword>
<dbReference type="EMBL" id="CP104970">
    <property type="protein sequence ID" value="UXN57579.1"/>
    <property type="molecule type" value="Genomic_DNA"/>
</dbReference>
<dbReference type="Proteomes" id="UP001061991">
    <property type="component" value="Plasmid p_unnamed3"/>
</dbReference>
<organism evidence="1 2">
    <name type="scientific">Phyllobacterium zundukense</name>
    <dbReference type="NCBI Taxonomy" id="1867719"/>
    <lineage>
        <taxon>Bacteria</taxon>
        <taxon>Pseudomonadati</taxon>
        <taxon>Pseudomonadota</taxon>
        <taxon>Alphaproteobacteria</taxon>
        <taxon>Hyphomicrobiales</taxon>
        <taxon>Phyllobacteriaceae</taxon>
        <taxon>Phyllobacterium</taxon>
    </lineage>
</organism>